<dbReference type="PANTHER" id="PTHR42085">
    <property type="entry name" value="F-BOX DOMAIN-CONTAINING PROTEIN"/>
    <property type="match status" value="1"/>
</dbReference>
<keyword evidence="2" id="KW-1185">Reference proteome</keyword>
<dbReference type="PANTHER" id="PTHR42085:SF1">
    <property type="entry name" value="F-BOX DOMAIN-CONTAINING PROTEIN"/>
    <property type="match status" value="1"/>
</dbReference>
<reference evidence="1 2" key="1">
    <citation type="submission" date="2023-08" db="EMBL/GenBank/DDBJ databases">
        <title>Black Yeasts Isolated from many extreme environments.</title>
        <authorList>
            <person name="Coleine C."/>
            <person name="Stajich J.E."/>
            <person name="Selbmann L."/>
        </authorList>
    </citation>
    <scope>NUCLEOTIDE SEQUENCE [LARGE SCALE GENOMIC DNA]</scope>
    <source>
        <strain evidence="1 2">CCFEE 5885</strain>
    </source>
</reference>
<evidence type="ECO:0000313" key="2">
    <source>
        <dbReference type="Proteomes" id="UP001345013"/>
    </source>
</evidence>
<comment type="caution">
    <text evidence="1">The sequence shown here is derived from an EMBL/GenBank/DDBJ whole genome shotgun (WGS) entry which is preliminary data.</text>
</comment>
<accession>A0ABR0JWA5</accession>
<dbReference type="EMBL" id="JAVRRG010000238">
    <property type="protein sequence ID" value="KAK5075869.1"/>
    <property type="molecule type" value="Genomic_DNA"/>
</dbReference>
<gene>
    <name evidence="1" type="ORF">LTR24_009810</name>
</gene>
<organism evidence="1 2">
    <name type="scientific">Lithohypha guttulata</name>
    <dbReference type="NCBI Taxonomy" id="1690604"/>
    <lineage>
        <taxon>Eukaryota</taxon>
        <taxon>Fungi</taxon>
        <taxon>Dikarya</taxon>
        <taxon>Ascomycota</taxon>
        <taxon>Pezizomycotina</taxon>
        <taxon>Eurotiomycetes</taxon>
        <taxon>Chaetothyriomycetidae</taxon>
        <taxon>Chaetothyriales</taxon>
        <taxon>Trichomeriaceae</taxon>
        <taxon>Lithohypha</taxon>
    </lineage>
</organism>
<proteinExistence type="predicted"/>
<name>A0ABR0JWA5_9EURO</name>
<evidence type="ECO:0000313" key="1">
    <source>
        <dbReference type="EMBL" id="KAK5075869.1"/>
    </source>
</evidence>
<protein>
    <recommendedName>
        <fullName evidence="3">F-box domain-containing protein</fullName>
    </recommendedName>
</protein>
<dbReference type="Proteomes" id="UP001345013">
    <property type="component" value="Unassembled WGS sequence"/>
</dbReference>
<dbReference type="InterPro" id="IPR038883">
    <property type="entry name" value="AN11006-like"/>
</dbReference>
<sequence>MDTASPLLQLPLEIRLHIWSLLLTPDDPLVMRSFFIRAYYRSIFMTQQPKSICTSVLRVCKQIAYEALPILYGLPEWRAACRFEALASQVSITNFSFIKHMCVDVDDLPSIVGSLLLDMQESDPDHRMGTSSSVELKLELESRALLENMISSSPSSSQLQALPAGMVSPWAPMQRRLKFTNLEVLQVEGYQTMALTSRGSRKARLEGLRLCKFAKEILAYHPSLASLVQQDSVGSGGSDAVDMGMGRVRWRFLRHQRCKTVNEHMVDVAALEEMLRAMVEMDEMDALARHRGHNFPIWGQGGTFQQYPYLHLPFVGARVL</sequence>
<evidence type="ECO:0008006" key="3">
    <source>
        <dbReference type="Google" id="ProtNLM"/>
    </source>
</evidence>